<evidence type="ECO:0000313" key="3">
    <source>
        <dbReference type="Proteomes" id="UP000256645"/>
    </source>
</evidence>
<comment type="caution">
    <text evidence="2">The sequence shown here is derived from an EMBL/GenBank/DDBJ whole genome shotgun (WGS) entry which is preliminary data.</text>
</comment>
<dbReference type="GO" id="GO:0008236">
    <property type="term" value="F:serine-type peptidase activity"/>
    <property type="evidence" value="ECO:0007669"/>
    <property type="project" value="InterPro"/>
</dbReference>
<dbReference type="Gene3D" id="2.120.10.30">
    <property type="entry name" value="TolB, C-terminal domain"/>
    <property type="match status" value="1"/>
</dbReference>
<dbReference type="SUPFAM" id="SSF53474">
    <property type="entry name" value="alpha/beta-Hydrolases"/>
    <property type="match status" value="1"/>
</dbReference>
<dbReference type="PANTHER" id="PTHR43056">
    <property type="entry name" value="PEPTIDASE S9 PROLYL OLIGOPEPTIDASE"/>
    <property type="match status" value="1"/>
</dbReference>
<dbReference type="Proteomes" id="UP000256645">
    <property type="component" value="Unassembled WGS sequence"/>
</dbReference>
<dbReference type="InterPro" id="IPR001375">
    <property type="entry name" value="Peptidase_S9_cat"/>
</dbReference>
<accession>A0A3D8RTC7</accession>
<name>A0A3D8RTC7_9HELO</name>
<dbReference type="Pfam" id="PF00326">
    <property type="entry name" value="Peptidase_S9"/>
    <property type="match status" value="1"/>
</dbReference>
<dbReference type="OrthoDB" id="43744at2759"/>
<dbReference type="InterPro" id="IPR011042">
    <property type="entry name" value="6-blade_b-propeller_TolB-like"/>
</dbReference>
<dbReference type="PANTHER" id="PTHR43056:SF5">
    <property type="entry name" value="PEPTIDASE S9 PROLYL OLIGOPEPTIDASE CATALYTIC DOMAIN-CONTAINING PROTEIN"/>
    <property type="match status" value="1"/>
</dbReference>
<protein>
    <submittedName>
        <fullName evidence="2">Dipeptidyl peptidase IV</fullName>
    </submittedName>
</protein>
<proteinExistence type="predicted"/>
<dbReference type="EMBL" id="PDLM01000005">
    <property type="protein sequence ID" value="RDW77299.1"/>
    <property type="molecule type" value="Genomic_DNA"/>
</dbReference>
<dbReference type="SUPFAM" id="SSF69322">
    <property type="entry name" value="Tricorn protease domain 2"/>
    <property type="match status" value="1"/>
</dbReference>
<keyword evidence="3" id="KW-1185">Reference proteome</keyword>
<dbReference type="InterPro" id="IPR029058">
    <property type="entry name" value="AB_hydrolase_fold"/>
</dbReference>
<reference evidence="2 3" key="1">
    <citation type="journal article" date="2018" name="IMA Fungus">
        <title>IMA Genome-F 9: Draft genome sequence of Annulohypoxylon stygium, Aspergillus mulundensis, Berkeleyomyces basicola (syn. Thielaviopsis basicola), Ceratocystis smalleyi, two Cercospora beticola strains, Coleophoma cylindrospora, Fusarium fracticaudum, Phialophora cf. hyalina, and Morchella septimelata.</title>
        <authorList>
            <person name="Wingfield B.D."/>
            <person name="Bills G.F."/>
            <person name="Dong Y."/>
            <person name="Huang W."/>
            <person name="Nel W.J."/>
            <person name="Swalarsk-Parry B.S."/>
            <person name="Vaghefi N."/>
            <person name="Wilken P.M."/>
            <person name="An Z."/>
            <person name="de Beer Z.W."/>
            <person name="De Vos L."/>
            <person name="Chen L."/>
            <person name="Duong T.A."/>
            <person name="Gao Y."/>
            <person name="Hammerbacher A."/>
            <person name="Kikkert J.R."/>
            <person name="Li Y."/>
            <person name="Li H."/>
            <person name="Li K."/>
            <person name="Li Q."/>
            <person name="Liu X."/>
            <person name="Ma X."/>
            <person name="Naidoo K."/>
            <person name="Pethybridge S.J."/>
            <person name="Sun J."/>
            <person name="Steenkamp E.T."/>
            <person name="van der Nest M.A."/>
            <person name="van Wyk S."/>
            <person name="Wingfield M.J."/>
            <person name="Xiong C."/>
            <person name="Yue Q."/>
            <person name="Zhang X."/>
        </authorList>
    </citation>
    <scope>NUCLEOTIDE SEQUENCE [LARGE SCALE GENOMIC DNA]</scope>
    <source>
        <strain evidence="2 3">BP6252</strain>
    </source>
</reference>
<evidence type="ECO:0000313" key="2">
    <source>
        <dbReference type="EMBL" id="RDW77299.1"/>
    </source>
</evidence>
<dbReference type="STRING" id="1849047.A0A3D8RTC7"/>
<evidence type="ECO:0000259" key="1">
    <source>
        <dbReference type="Pfam" id="PF00326"/>
    </source>
</evidence>
<gene>
    <name evidence="2" type="ORF">BP6252_05352</name>
</gene>
<dbReference type="InterPro" id="IPR050585">
    <property type="entry name" value="Xaa-Pro_dipeptidyl-ppase/CocE"/>
</dbReference>
<organism evidence="2 3">
    <name type="scientific">Coleophoma cylindrospora</name>
    <dbReference type="NCBI Taxonomy" id="1849047"/>
    <lineage>
        <taxon>Eukaryota</taxon>
        <taxon>Fungi</taxon>
        <taxon>Dikarya</taxon>
        <taxon>Ascomycota</taxon>
        <taxon>Pezizomycotina</taxon>
        <taxon>Leotiomycetes</taxon>
        <taxon>Helotiales</taxon>
        <taxon>Dermateaceae</taxon>
        <taxon>Coleophoma</taxon>
    </lineage>
</organism>
<dbReference type="AlphaFoldDB" id="A0A3D8RTC7"/>
<dbReference type="GO" id="GO:0006508">
    <property type="term" value="P:proteolysis"/>
    <property type="evidence" value="ECO:0007669"/>
    <property type="project" value="InterPro"/>
</dbReference>
<feature type="domain" description="Peptidase S9 prolyl oligopeptidase catalytic" evidence="1">
    <location>
        <begin position="445"/>
        <end position="658"/>
    </location>
</feature>
<sequence>MSATHKTTAAFGSWKSPITTELLTAKSIGLSAVDAHASNGKVYYQEDRPAEAGRSTIVEYCSTQGTREVLPKEYSASSGIHEYGGGEFCVGADGNVVVVDGYSNAVLSINPSSGVVRTVIEPDENLRWADFSVHPTDPKWILAVKEDHVPEPVENLLVAVNAETKETHVIARGADFYKHPRFSLDGKRICWVQWNHPDMPWTGTELYVAGWHDGKIGEKQYVDGKAIQVAVDEPSWGRDGTLFYVSDATGYGQLYRLDPGAQSARRIQLKGLEDVEFSGRNPGLGRVTSRTILSLSASTLVAACTRNATNFMISIDLATETWKDLGLPLISVRKSALARVSDTRFAVIGGTAKAPVALYEVDLADPSSLKIIKSSMDIALSDAYFSEAQHISFPRVFGSDKTGTSHCLFTPPKNPEFEGLPGTLPPLIVSLHGGPTSHVAPGLALEIQYWTSRGYAWVDINYTGSSGYGRAYRDALNGKWGVADTDDSASCVSHLVSAGLVDGSRIGIRGGSAGGYGVLQALCVYPDLWAGGVSEYGVSDVAALARDTHKFESHYLFKLLFENGTAGVSEEEIQRVYRERSPLYHADQITAPVLLLQGTADKVVPPNQTLAMEKIIKDKGGDVDVKVVMFEGEGHGFTKAENVKQAIEEEEKWWMKTLVRS</sequence>
<dbReference type="Gene3D" id="3.40.50.1820">
    <property type="entry name" value="alpha/beta hydrolase"/>
    <property type="match status" value="1"/>
</dbReference>